<dbReference type="InterPro" id="IPR034660">
    <property type="entry name" value="DinB/YfiT-like"/>
</dbReference>
<dbReference type="InterPro" id="IPR024775">
    <property type="entry name" value="DinB-like"/>
</dbReference>
<proteinExistence type="predicted"/>
<organism evidence="2 3">
    <name type="scientific">Candidatus Dormiibacter inghamiae</name>
    <dbReference type="NCBI Taxonomy" id="3127013"/>
    <lineage>
        <taxon>Bacteria</taxon>
        <taxon>Bacillati</taxon>
        <taxon>Candidatus Dormiibacterota</taxon>
        <taxon>Candidatus Dormibacteria</taxon>
        <taxon>Candidatus Dormibacterales</taxon>
        <taxon>Candidatus Dormibacteraceae</taxon>
        <taxon>Candidatus Dormiibacter</taxon>
    </lineage>
</organism>
<dbReference type="RefSeq" id="WP_338176923.1">
    <property type="nucleotide sequence ID" value="NZ_JAEKNQ010000019.1"/>
</dbReference>
<gene>
    <name evidence="2" type="ORF">JF888_04410</name>
</gene>
<feature type="domain" description="DinB-like" evidence="1">
    <location>
        <begin position="68"/>
        <end position="197"/>
    </location>
</feature>
<accession>A0A934KGW2</accession>
<dbReference type="Pfam" id="PF12867">
    <property type="entry name" value="DinB_2"/>
    <property type="match status" value="1"/>
</dbReference>
<protein>
    <submittedName>
        <fullName evidence="2">DinB family protein</fullName>
    </submittedName>
</protein>
<dbReference type="EMBL" id="JAEKNQ010000019">
    <property type="protein sequence ID" value="MBJ7602423.1"/>
    <property type="molecule type" value="Genomic_DNA"/>
</dbReference>
<dbReference type="SUPFAM" id="SSF109854">
    <property type="entry name" value="DinB/YfiT-like putative metalloenzymes"/>
    <property type="match status" value="1"/>
</dbReference>
<evidence type="ECO:0000313" key="3">
    <source>
        <dbReference type="Proteomes" id="UP000620075"/>
    </source>
</evidence>
<comment type="caution">
    <text evidence="2">The sequence shown here is derived from an EMBL/GenBank/DDBJ whole genome shotgun (WGS) entry which is preliminary data.</text>
</comment>
<reference evidence="2 3" key="1">
    <citation type="submission" date="2020-10" db="EMBL/GenBank/DDBJ databases">
        <title>Ca. Dormibacterota MAGs.</title>
        <authorList>
            <person name="Montgomery K."/>
        </authorList>
    </citation>
    <scope>NUCLEOTIDE SEQUENCE [LARGE SCALE GENOMIC DNA]</scope>
    <source>
        <strain evidence="2">SC8811_S16_3</strain>
    </source>
</reference>
<evidence type="ECO:0000259" key="1">
    <source>
        <dbReference type="Pfam" id="PF12867"/>
    </source>
</evidence>
<dbReference type="Proteomes" id="UP000620075">
    <property type="component" value="Unassembled WGS sequence"/>
</dbReference>
<name>A0A934KGW2_9BACT</name>
<evidence type="ECO:0000313" key="2">
    <source>
        <dbReference type="EMBL" id="MBJ7602423.1"/>
    </source>
</evidence>
<dbReference type="Gene3D" id="1.20.120.450">
    <property type="entry name" value="dinb family like domain"/>
    <property type="match status" value="1"/>
</dbReference>
<sequence>MSHQFVTALLLLAQVSAERCEAPWSWRERQGEELRGRDALLLSHEAELSAEVQLRGQAQRLITEGQRAFGELRGLLAGVPDQLLDAQPGGEEWTLRQTLAHLLLVERRYRAQTVYALERGDDQPLYQKLELQLSEPEQQGGVLAWIERLVAERRETAAATTGAETLLHRPTVWVGFEVDVRFRLARFAGHLAEHTIQLEKTLAAVGWQPSEAQRLVRRISAARAGHELWSKPEVPAALDALHLRRAAELTGAS</sequence>
<dbReference type="AlphaFoldDB" id="A0A934KGW2"/>